<dbReference type="Pfam" id="PF00566">
    <property type="entry name" value="RabGAP-TBC"/>
    <property type="match status" value="1"/>
</dbReference>
<evidence type="ECO:0000313" key="5">
    <source>
        <dbReference type="Proteomes" id="UP000054097"/>
    </source>
</evidence>
<reference evidence="5" key="2">
    <citation type="submission" date="2015-01" db="EMBL/GenBank/DDBJ databases">
        <title>Evolutionary Origins and Diversification of the Mycorrhizal Mutualists.</title>
        <authorList>
            <consortium name="DOE Joint Genome Institute"/>
            <consortium name="Mycorrhizal Genomics Consortium"/>
            <person name="Kohler A."/>
            <person name="Kuo A."/>
            <person name="Nagy L.G."/>
            <person name="Floudas D."/>
            <person name="Copeland A."/>
            <person name="Barry K.W."/>
            <person name="Cichocki N."/>
            <person name="Veneault-Fourrey C."/>
            <person name="LaButti K."/>
            <person name="Lindquist E.A."/>
            <person name="Lipzen A."/>
            <person name="Lundell T."/>
            <person name="Morin E."/>
            <person name="Murat C."/>
            <person name="Riley R."/>
            <person name="Ohm R."/>
            <person name="Sun H."/>
            <person name="Tunlid A."/>
            <person name="Henrissat B."/>
            <person name="Grigoriev I.V."/>
            <person name="Hibbett D.S."/>
            <person name="Martin F."/>
        </authorList>
    </citation>
    <scope>NUCLEOTIDE SEQUENCE [LARGE SCALE GENOMIC DNA]</scope>
    <source>
        <strain evidence="5">MAFF 305830</strain>
    </source>
</reference>
<dbReference type="SMART" id="SM00164">
    <property type="entry name" value="TBC"/>
    <property type="match status" value="1"/>
</dbReference>
<sequence length="791" mass="87942">MATSTGDNQDGDDNASWKRPEEHLIACDLLVLRSREAYQYLFASSLSRDRLRVNAGNGTLLPSKFEFGDYGLAGRSLAWKAFLTPVPPLTSELSPRPIAPLTEVRRRRLEYVAALKQVMQAPDGNYAEGFTLPGQSRPPTPVPKQGAFEKNNPLSLDEENPWKTWFESVELRKTILQDVQRTFPELPYFREPQVQSDMTNVLFLHSATHADIGYRQGMHELLAAIFLAVDYDSLDKWTATVHGEELLEMCDRTWVAADAWALFGVVMEAVNPWYEWREPANSQKKSDDGIQSYVAPVVAVCNRLQNQYLSNIDPTLWRRMSELGIEPQLYGIRWLRLLFTREFGFKEAMILWDGLFAMDSTLNLANWICVAMLVRIRNNLIPGDYSEQLTYLLRYPTSSENGPLHVSLLLQQAIRLSQEPNTSTGASIVLQNRNILNIPIEVPEPPARPTSRKRGDRGVNQGTKTPNHNRDTSQSGFPEMFARNLIERGESLGINRAISNTVSELRKNLPDIQGAFARSNSNSSVTSLPSLGFPQNVYEREPESPAWEPKSRFQTDSEMSAMRAQQRRLAHAVAWSVDALMQNSENLDPRKRDALECLSYVRDVLTIGNVIRLDEDRLVNHHATAASVPVGTLEGPTAQDNSNAPSTVPSNPSIEPDSPRVLLSKRDSKPLTGLTRTPHTPNATAYRSSTPSVLRTPSEQNVPTISIPAVIDPLISPGAGQTPSRQQNPSSSFMSTRLPREHTRSDSARAPVQASPSIQSPPTGYPPRRLDATSSGAGAATISIDPLGVLK</sequence>
<dbReference type="Proteomes" id="UP000054097">
    <property type="component" value="Unassembled WGS sequence"/>
</dbReference>
<feature type="compositionally biased region" description="Polar residues" evidence="2">
    <location>
        <begin position="674"/>
        <end position="704"/>
    </location>
</feature>
<dbReference type="EMBL" id="KN824290">
    <property type="protein sequence ID" value="KIM28970.1"/>
    <property type="molecule type" value="Genomic_DNA"/>
</dbReference>
<accession>A0A0C3AWR7</accession>
<dbReference type="AlphaFoldDB" id="A0A0C3AWR7"/>
<dbReference type="HOGENOM" id="CLU_017119_0_0_1"/>
<dbReference type="PROSITE" id="PS50086">
    <property type="entry name" value="TBC_RABGAP"/>
    <property type="match status" value="1"/>
</dbReference>
<reference evidence="4 5" key="1">
    <citation type="submission" date="2014-04" db="EMBL/GenBank/DDBJ databases">
        <authorList>
            <consortium name="DOE Joint Genome Institute"/>
            <person name="Kuo A."/>
            <person name="Zuccaro A."/>
            <person name="Kohler A."/>
            <person name="Nagy L.G."/>
            <person name="Floudas D."/>
            <person name="Copeland A."/>
            <person name="Barry K.W."/>
            <person name="Cichocki N."/>
            <person name="Veneault-Fourrey C."/>
            <person name="LaButti K."/>
            <person name="Lindquist E.A."/>
            <person name="Lipzen A."/>
            <person name="Lundell T."/>
            <person name="Morin E."/>
            <person name="Murat C."/>
            <person name="Sun H."/>
            <person name="Tunlid A."/>
            <person name="Henrissat B."/>
            <person name="Grigoriev I.V."/>
            <person name="Hibbett D.S."/>
            <person name="Martin F."/>
            <person name="Nordberg H.P."/>
            <person name="Cantor M.N."/>
            <person name="Hua S.X."/>
        </authorList>
    </citation>
    <scope>NUCLEOTIDE SEQUENCE [LARGE SCALE GENOMIC DNA]</scope>
    <source>
        <strain evidence="4 5">MAFF 305830</strain>
    </source>
</reference>
<feature type="region of interest" description="Disordered" evidence="2">
    <location>
        <begin position="629"/>
        <end position="791"/>
    </location>
</feature>
<feature type="compositionally biased region" description="Polar residues" evidence="2">
    <location>
        <begin position="460"/>
        <end position="476"/>
    </location>
</feature>
<evidence type="ECO:0000259" key="3">
    <source>
        <dbReference type="PROSITE" id="PS50086"/>
    </source>
</evidence>
<feature type="compositionally biased region" description="Low complexity" evidence="2">
    <location>
        <begin position="772"/>
        <end position="785"/>
    </location>
</feature>
<dbReference type="Gene3D" id="1.10.8.270">
    <property type="entry name" value="putative rabgap domain of human tbc1 domain family member 14 like domains"/>
    <property type="match status" value="1"/>
</dbReference>
<dbReference type="Gene3D" id="1.10.472.80">
    <property type="entry name" value="Ypt/Rab-GAP domain of gyp1p, domain 3"/>
    <property type="match status" value="1"/>
</dbReference>
<dbReference type="PANTHER" id="PTHR22957">
    <property type="entry name" value="TBC1 DOMAIN FAMILY MEMBER GTPASE-ACTIVATING PROTEIN"/>
    <property type="match status" value="1"/>
</dbReference>
<feature type="domain" description="Rab-GAP TBC" evidence="3">
    <location>
        <begin position="155"/>
        <end position="359"/>
    </location>
</feature>
<proteinExistence type="predicted"/>
<organism evidence="4 5">
    <name type="scientific">Serendipita vermifera MAFF 305830</name>
    <dbReference type="NCBI Taxonomy" id="933852"/>
    <lineage>
        <taxon>Eukaryota</taxon>
        <taxon>Fungi</taxon>
        <taxon>Dikarya</taxon>
        <taxon>Basidiomycota</taxon>
        <taxon>Agaricomycotina</taxon>
        <taxon>Agaricomycetes</taxon>
        <taxon>Sebacinales</taxon>
        <taxon>Serendipitaceae</taxon>
        <taxon>Serendipita</taxon>
    </lineage>
</organism>
<keyword evidence="5" id="KW-1185">Reference proteome</keyword>
<dbReference type="InterPro" id="IPR035969">
    <property type="entry name" value="Rab-GAP_TBC_sf"/>
</dbReference>
<feature type="compositionally biased region" description="Basic and acidic residues" evidence="2">
    <location>
        <begin position="738"/>
        <end position="747"/>
    </location>
</feature>
<name>A0A0C3AWR7_SERVB</name>
<keyword evidence="1" id="KW-0343">GTPase activation</keyword>
<feature type="compositionally biased region" description="Polar residues" evidence="2">
    <location>
        <begin position="638"/>
        <end position="653"/>
    </location>
</feature>
<dbReference type="InterPro" id="IPR000195">
    <property type="entry name" value="Rab-GAP-TBC_dom"/>
</dbReference>
<dbReference type="FunFam" id="1.10.472.80:FF:000038">
    <property type="entry name" value="TBC1 domain family member 5"/>
    <property type="match status" value="1"/>
</dbReference>
<dbReference type="FunFam" id="1.10.8.270:FF:000031">
    <property type="entry name" value="TBC1 domain family member 5"/>
    <property type="match status" value="1"/>
</dbReference>
<evidence type="ECO:0000256" key="2">
    <source>
        <dbReference type="SAM" id="MobiDB-lite"/>
    </source>
</evidence>
<feature type="region of interest" description="Disordered" evidence="2">
    <location>
        <begin position="441"/>
        <end position="476"/>
    </location>
</feature>
<evidence type="ECO:0000256" key="1">
    <source>
        <dbReference type="ARBA" id="ARBA00022468"/>
    </source>
</evidence>
<dbReference type="SUPFAM" id="SSF47923">
    <property type="entry name" value="Ypt/Rab-GAP domain of gyp1p"/>
    <property type="match status" value="2"/>
</dbReference>
<evidence type="ECO:0000313" key="4">
    <source>
        <dbReference type="EMBL" id="KIM28970.1"/>
    </source>
</evidence>
<feature type="compositionally biased region" description="Polar residues" evidence="2">
    <location>
        <begin position="719"/>
        <end position="735"/>
    </location>
</feature>
<protein>
    <recommendedName>
        <fullName evidence="3">Rab-GAP TBC domain-containing protein</fullName>
    </recommendedName>
</protein>
<dbReference type="STRING" id="933852.A0A0C3AWR7"/>
<dbReference type="PANTHER" id="PTHR22957:SF337">
    <property type="entry name" value="TBC1 DOMAIN FAMILY MEMBER 5"/>
    <property type="match status" value="1"/>
</dbReference>
<gene>
    <name evidence="4" type="ORF">M408DRAFT_8402</name>
</gene>
<dbReference type="OrthoDB" id="27140at2759"/>
<dbReference type="GO" id="GO:0005096">
    <property type="term" value="F:GTPase activator activity"/>
    <property type="evidence" value="ECO:0007669"/>
    <property type="project" value="UniProtKB-KW"/>
</dbReference>